<gene>
    <name evidence="2" type="ORF">ETAA1_15390</name>
</gene>
<evidence type="ECO:0000313" key="2">
    <source>
        <dbReference type="EMBL" id="QDU19609.1"/>
    </source>
</evidence>
<evidence type="ECO:0000313" key="3">
    <source>
        <dbReference type="Proteomes" id="UP000319576"/>
    </source>
</evidence>
<evidence type="ECO:0000259" key="1">
    <source>
        <dbReference type="Pfam" id="PF02470"/>
    </source>
</evidence>
<sequence>MTESLSRWQAAVLGVVVVAAVAAGGYGLARVGDRHAFRAGAAELTVGFPEAHDVGPGMPVRVRGVDAGEVVAVEYPDHDGPGAEVTVRLRVKKEFAGRLYADAAARVLSGGVFGAKVVAIDPGRPAAGPLAAGRLKGLPPTGLDEAVADARAVAAEVKTLAADARATSAEARRLISEVRDGDGTLGKLVKDDDLYRDLKELTADARAAIKRADGAVGTVQGEVANLKGFVADGRDTLRSVKQGTDAISRMPIVRSYVEDAAALLVRPAQERDRRTYHAGHLFEPRTALLTDEGAVHLERLVPWINAYAGGKAEMVVVAYADPADGGLTAASAHETTKKQAEVVVEFFRSHGVHKLGWTSRRKMTPLGMGWNPSPVVEREPVPAASVQVVLFTP</sequence>
<dbReference type="AlphaFoldDB" id="A0A517XQ18"/>
<dbReference type="RefSeq" id="WP_145235835.1">
    <property type="nucleotide sequence ID" value="NZ_CP036273.1"/>
</dbReference>
<dbReference type="KEGG" id="uli:ETAA1_15390"/>
<name>A0A517XQ18_9BACT</name>
<proteinExistence type="predicted"/>
<organism evidence="2 3">
    <name type="scientific">Urbifossiella limnaea</name>
    <dbReference type="NCBI Taxonomy" id="2528023"/>
    <lineage>
        <taxon>Bacteria</taxon>
        <taxon>Pseudomonadati</taxon>
        <taxon>Planctomycetota</taxon>
        <taxon>Planctomycetia</taxon>
        <taxon>Gemmatales</taxon>
        <taxon>Gemmataceae</taxon>
        <taxon>Urbifossiella</taxon>
    </lineage>
</organism>
<accession>A0A517XQ18</accession>
<dbReference type="Proteomes" id="UP000319576">
    <property type="component" value="Chromosome"/>
</dbReference>
<protein>
    <submittedName>
        <fullName evidence="2">Mce related protein</fullName>
    </submittedName>
</protein>
<dbReference type="EMBL" id="CP036273">
    <property type="protein sequence ID" value="QDU19609.1"/>
    <property type="molecule type" value="Genomic_DNA"/>
</dbReference>
<dbReference type="InterPro" id="IPR052336">
    <property type="entry name" value="MlaD_Phospholipid_Transporter"/>
</dbReference>
<dbReference type="PANTHER" id="PTHR33371">
    <property type="entry name" value="INTERMEMBRANE PHOSPHOLIPID TRANSPORT SYSTEM BINDING PROTEIN MLAD-RELATED"/>
    <property type="match status" value="1"/>
</dbReference>
<keyword evidence="3" id="KW-1185">Reference proteome</keyword>
<dbReference type="OrthoDB" id="9769132at2"/>
<dbReference type="Pfam" id="PF02470">
    <property type="entry name" value="MlaD"/>
    <property type="match status" value="1"/>
</dbReference>
<dbReference type="PANTHER" id="PTHR33371:SF4">
    <property type="entry name" value="INTERMEMBRANE PHOSPHOLIPID TRANSPORT SYSTEM BINDING PROTEIN MLAD"/>
    <property type="match status" value="1"/>
</dbReference>
<feature type="domain" description="Mce/MlaD" evidence="1">
    <location>
        <begin position="43"/>
        <end position="123"/>
    </location>
</feature>
<reference evidence="2 3" key="1">
    <citation type="submission" date="2019-02" db="EMBL/GenBank/DDBJ databases">
        <title>Deep-cultivation of Planctomycetes and their phenomic and genomic characterization uncovers novel biology.</title>
        <authorList>
            <person name="Wiegand S."/>
            <person name="Jogler M."/>
            <person name="Boedeker C."/>
            <person name="Pinto D."/>
            <person name="Vollmers J."/>
            <person name="Rivas-Marin E."/>
            <person name="Kohn T."/>
            <person name="Peeters S.H."/>
            <person name="Heuer A."/>
            <person name="Rast P."/>
            <person name="Oberbeckmann S."/>
            <person name="Bunk B."/>
            <person name="Jeske O."/>
            <person name="Meyerdierks A."/>
            <person name="Storesund J.E."/>
            <person name="Kallscheuer N."/>
            <person name="Luecker S."/>
            <person name="Lage O.M."/>
            <person name="Pohl T."/>
            <person name="Merkel B.J."/>
            <person name="Hornburger P."/>
            <person name="Mueller R.-W."/>
            <person name="Bruemmer F."/>
            <person name="Labrenz M."/>
            <person name="Spormann A.M."/>
            <person name="Op den Camp H."/>
            <person name="Overmann J."/>
            <person name="Amann R."/>
            <person name="Jetten M.S.M."/>
            <person name="Mascher T."/>
            <person name="Medema M.H."/>
            <person name="Devos D.P."/>
            <person name="Kaster A.-K."/>
            <person name="Ovreas L."/>
            <person name="Rohde M."/>
            <person name="Galperin M.Y."/>
            <person name="Jogler C."/>
        </authorList>
    </citation>
    <scope>NUCLEOTIDE SEQUENCE [LARGE SCALE GENOMIC DNA]</scope>
    <source>
        <strain evidence="2 3">ETA_A1</strain>
    </source>
</reference>
<dbReference type="InterPro" id="IPR003399">
    <property type="entry name" value="Mce/MlaD"/>
</dbReference>